<evidence type="ECO:0000313" key="3">
    <source>
        <dbReference type="Proteomes" id="UP000583944"/>
    </source>
</evidence>
<evidence type="ECO:0000313" key="2">
    <source>
        <dbReference type="EMBL" id="KAF5226494.1"/>
    </source>
</evidence>
<dbReference type="Proteomes" id="UP000583944">
    <property type="component" value="Unassembled WGS sequence"/>
</dbReference>
<keyword evidence="1" id="KW-0812">Transmembrane</keyword>
<feature type="transmembrane region" description="Helical" evidence="1">
    <location>
        <begin position="104"/>
        <end position="124"/>
    </location>
</feature>
<comment type="caution">
    <text evidence="2">The sequence shown here is derived from an EMBL/GenBank/DDBJ whole genome shotgun (WGS) entry which is preliminary data.</text>
</comment>
<feature type="transmembrane region" description="Helical" evidence="1">
    <location>
        <begin position="72"/>
        <end position="92"/>
    </location>
</feature>
<organism evidence="2 3">
    <name type="scientific">Trypanosoma cruzi</name>
    <dbReference type="NCBI Taxonomy" id="5693"/>
    <lineage>
        <taxon>Eukaryota</taxon>
        <taxon>Discoba</taxon>
        <taxon>Euglenozoa</taxon>
        <taxon>Kinetoplastea</taxon>
        <taxon>Metakinetoplastina</taxon>
        <taxon>Trypanosomatida</taxon>
        <taxon>Trypanosomatidae</taxon>
        <taxon>Trypanosoma</taxon>
        <taxon>Schizotrypanum</taxon>
    </lineage>
</organism>
<feature type="transmembrane region" description="Helical" evidence="1">
    <location>
        <begin position="47"/>
        <end position="66"/>
    </location>
</feature>
<evidence type="ECO:0000256" key="1">
    <source>
        <dbReference type="SAM" id="Phobius"/>
    </source>
</evidence>
<gene>
    <name evidence="2" type="ORF">ECC02_000619</name>
</gene>
<name>A0A7J6YIA7_TRYCR</name>
<accession>A0A7J6YIA7</accession>
<dbReference type="EMBL" id="JABDHM010000002">
    <property type="protein sequence ID" value="KAF5226494.1"/>
    <property type="molecule type" value="Genomic_DNA"/>
</dbReference>
<keyword evidence="1" id="KW-0472">Membrane</keyword>
<dbReference type="AlphaFoldDB" id="A0A7J6YIA7"/>
<protein>
    <submittedName>
        <fullName evidence="2">Uncharacterized protein</fullName>
    </submittedName>
</protein>
<proteinExistence type="predicted"/>
<keyword evidence="1" id="KW-1133">Transmembrane helix</keyword>
<reference evidence="2 3" key="1">
    <citation type="journal article" date="2019" name="Genome Biol. Evol.">
        <title>Nanopore Sequencing Significantly Improves Genome Assembly of the Protozoan Parasite Trypanosoma cruzi.</title>
        <authorList>
            <person name="Diaz-Viraque F."/>
            <person name="Pita S."/>
            <person name="Greif G."/>
            <person name="de Souza R.C.M."/>
            <person name="Iraola G."/>
            <person name="Robello C."/>
        </authorList>
    </citation>
    <scope>NUCLEOTIDE SEQUENCE [LARGE SCALE GENOMIC DNA]</scope>
    <source>
        <strain evidence="2 3">Berenice</strain>
    </source>
</reference>
<dbReference type="VEuPathDB" id="TriTrypDB:BCY84_11144"/>
<dbReference type="VEuPathDB" id="TriTrypDB:ECC02_000619"/>
<sequence>MEGRLGLTVVYLHEYVWGHEDETTKPHRVSFFLLIFLDLEKKVRTGVFIYLFIYRGSGGCLLLFYCHQSVCVVGLLFCCCCFCLFVACRFFFFLHRWEGRKEGNILHIMPPLLAINICIVSSYFDAAAIPLSWSLCPTEGYGSMQWEKERSYRLIGLEEKALRRGYGHPHCTVAQLSVRPSDLDALRNVVREIWLSMKELTERQDATISLAALDDGSSFATSKDGEEIRLPNIRILRSETLCALNEKISCAVLPYHVLPATLDVGKAAFHPSFTADNAATVEWMKNYLSEHCIDAYSPHITLGATTVKPMTSSFLFKPTTVPWRECRLVVSRMGNYCSCFEIYD</sequence>